<organism evidence="2 3">
    <name type="scientific">Rubus argutus</name>
    <name type="common">Southern blackberry</name>
    <dbReference type="NCBI Taxonomy" id="59490"/>
    <lineage>
        <taxon>Eukaryota</taxon>
        <taxon>Viridiplantae</taxon>
        <taxon>Streptophyta</taxon>
        <taxon>Embryophyta</taxon>
        <taxon>Tracheophyta</taxon>
        <taxon>Spermatophyta</taxon>
        <taxon>Magnoliopsida</taxon>
        <taxon>eudicotyledons</taxon>
        <taxon>Gunneridae</taxon>
        <taxon>Pentapetalae</taxon>
        <taxon>rosids</taxon>
        <taxon>fabids</taxon>
        <taxon>Rosales</taxon>
        <taxon>Rosaceae</taxon>
        <taxon>Rosoideae</taxon>
        <taxon>Rosoideae incertae sedis</taxon>
        <taxon>Rubus</taxon>
    </lineage>
</organism>
<dbReference type="EMBL" id="JBEDUW010000001">
    <property type="protein sequence ID" value="KAK9947399.1"/>
    <property type="molecule type" value="Genomic_DNA"/>
</dbReference>
<proteinExistence type="predicted"/>
<sequence>MATTNTSITITSTTPTVAFTTPPIYAGPLAHLPPPSPSQNSDTSDRNFDQTQNEPAQGDRVGVEDRLFGGPPEKGGAEAEVHEDAVCDSGVGLRPRGGRGRRWVEEGEGSGGEEEGASGQVEGIELWLRVEKGWRSGWWCNYRVAVKATPVDFGLVYIFVIWG</sequence>
<feature type="region of interest" description="Disordered" evidence="1">
    <location>
        <begin position="1"/>
        <end position="119"/>
    </location>
</feature>
<accession>A0AAW1YGR9</accession>
<keyword evidence="3" id="KW-1185">Reference proteome</keyword>
<protein>
    <submittedName>
        <fullName evidence="2">Uncharacterized protein</fullName>
    </submittedName>
</protein>
<dbReference type="Proteomes" id="UP001457282">
    <property type="component" value="Unassembled WGS sequence"/>
</dbReference>
<feature type="compositionally biased region" description="Low complexity" evidence="1">
    <location>
        <begin position="1"/>
        <end position="24"/>
    </location>
</feature>
<evidence type="ECO:0000313" key="2">
    <source>
        <dbReference type="EMBL" id="KAK9947399.1"/>
    </source>
</evidence>
<evidence type="ECO:0000256" key="1">
    <source>
        <dbReference type="SAM" id="MobiDB-lite"/>
    </source>
</evidence>
<dbReference type="AlphaFoldDB" id="A0AAW1YGR9"/>
<reference evidence="2 3" key="1">
    <citation type="journal article" date="2023" name="G3 (Bethesda)">
        <title>A chromosome-length genome assembly and annotation of blackberry (Rubus argutus, cv. 'Hillquist').</title>
        <authorList>
            <person name="Bruna T."/>
            <person name="Aryal R."/>
            <person name="Dudchenko O."/>
            <person name="Sargent D.J."/>
            <person name="Mead D."/>
            <person name="Buti M."/>
            <person name="Cavallini A."/>
            <person name="Hytonen T."/>
            <person name="Andres J."/>
            <person name="Pham M."/>
            <person name="Weisz D."/>
            <person name="Mascagni F."/>
            <person name="Usai G."/>
            <person name="Natali L."/>
            <person name="Bassil N."/>
            <person name="Fernandez G.E."/>
            <person name="Lomsadze A."/>
            <person name="Armour M."/>
            <person name="Olukolu B."/>
            <person name="Poorten T."/>
            <person name="Britton C."/>
            <person name="Davik J."/>
            <person name="Ashrafi H."/>
            <person name="Aiden E.L."/>
            <person name="Borodovsky M."/>
            <person name="Worthington M."/>
        </authorList>
    </citation>
    <scope>NUCLEOTIDE SEQUENCE [LARGE SCALE GENOMIC DNA]</scope>
    <source>
        <strain evidence="2">PI 553951</strain>
    </source>
</reference>
<evidence type="ECO:0000313" key="3">
    <source>
        <dbReference type="Proteomes" id="UP001457282"/>
    </source>
</evidence>
<name>A0AAW1YGR9_RUBAR</name>
<comment type="caution">
    <text evidence="2">The sequence shown here is derived from an EMBL/GenBank/DDBJ whole genome shotgun (WGS) entry which is preliminary data.</text>
</comment>
<feature type="compositionally biased region" description="Acidic residues" evidence="1">
    <location>
        <begin position="106"/>
        <end position="116"/>
    </location>
</feature>
<feature type="compositionally biased region" description="Basic and acidic residues" evidence="1">
    <location>
        <begin position="75"/>
        <end position="85"/>
    </location>
</feature>
<gene>
    <name evidence="2" type="ORF">M0R45_003025</name>
</gene>